<comment type="pathway">
    <text evidence="2 9">Amino-acid biosynthesis; L-tryptophan biosynthesis; L-tryptophan from chorismate: step 3/5.</text>
</comment>
<dbReference type="EMBL" id="QWKZ01000041">
    <property type="protein sequence ID" value="RIH85701.1"/>
    <property type="molecule type" value="Genomic_DNA"/>
</dbReference>
<keyword evidence="7 9" id="KW-0057">Aromatic amino acid biosynthesis</keyword>
<dbReference type="EC" id="5.3.1.24" evidence="3 9"/>
<dbReference type="SUPFAM" id="SSF51366">
    <property type="entry name" value="Ribulose-phoshate binding barrel"/>
    <property type="match status" value="1"/>
</dbReference>
<evidence type="ECO:0000256" key="8">
    <source>
        <dbReference type="ARBA" id="ARBA00023235"/>
    </source>
</evidence>
<dbReference type="Pfam" id="PF00697">
    <property type="entry name" value="PRAI"/>
    <property type="match status" value="1"/>
</dbReference>
<evidence type="ECO:0000256" key="7">
    <source>
        <dbReference type="ARBA" id="ARBA00023141"/>
    </source>
</evidence>
<dbReference type="GO" id="GO:0000162">
    <property type="term" value="P:L-tryptophan biosynthetic process"/>
    <property type="evidence" value="ECO:0007669"/>
    <property type="project" value="UniProtKB-UniRule"/>
</dbReference>
<dbReference type="CDD" id="cd00405">
    <property type="entry name" value="PRAI"/>
    <property type="match status" value="1"/>
</dbReference>
<evidence type="ECO:0000256" key="2">
    <source>
        <dbReference type="ARBA" id="ARBA00004664"/>
    </source>
</evidence>
<evidence type="ECO:0000256" key="6">
    <source>
        <dbReference type="ARBA" id="ARBA00022822"/>
    </source>
</evidence>
<accession>A0A399EU02</accession>
<organism evidence="11 12">
    <name type="scientific">Meiothermus luteus</name>
    <dbReference type="NCBI Taxonomy" id="2026184"/>
    <lineage>
        <taxon>Bacteria</taxon>
        <taxon>Thermotogati</taxon>
        <taxon>Deinococcota</taxon>
        <taxon>Deinococci</taxon>
        <taxon>Thermales</taxon>
        <taxon>Thermaceae</taxon>
        <taxon>Meiothermus</taxon>
    </lineage>
</organism>
<evidence type="ECO:0000313" key="11">
    <source>
        <dbReference type="EMBL" id="RIH85701.1"/>
    </source>
</evidence>
<proteinExistence type="inferred from homology"/>
<gene>
    <name evidence="9 11" type="primary">trpF</name>
    <name evidence="11" type="ORF">Mlute_01494</name>
</gene>
<sequence>MTRAKICGITRLEDALWAEALGAWALGFVLVPSSRRYLSPEAVRPIARAVGPLVVRVGVFANTPPEAVLRQMEAAGLQVVQLHGDEPPEWAEQVGRFFPVIKAIRLFGPASAGWLSYPAEALLVDGASPGSGRAYPLEWLEPLRPHPRLIIAGGLTVENLLAVLALKPYGVDVSSGVEAAPGRKDPEKLRGFLGQVARFNGASQNQ</sequence>
<evidence type="ECO:0000256" key="1">
    <source>
        <dbReference type="ARBA" id="ARBA00001164"/>
    </source>
</evidence>
<keyword evidence="8 9" id="KW-0413">Isomerase</keyword>
<dbReference type="Gene3D" id="3.20.20.70">
    <property type="entry name" value="Aldolase class I"/>
    <property type="match status" value="1"/>
</dbReference>
<evidence type="ECO:0000313" key="12">
    <source>
        <dbReference type="Proteomes" id="UP000265800"/>
    </source>
</evidence>
<evidence type="ECO:0000256" key="4">
    <source>
        <dbReference type="ARBA" id="ARBA00022272"/>
    </source>
</evidence>
<dbReference type="InterPro" id="IPR044643">
    <property type="entry name" value="TrpF_fam"/>
</dbReference>
<keyword evidence="6 9" id="KW-0822">Tryptophan biosynthesis</keyword>
<evidence type="ECO:0000256" key="9">
    <source>
        <dbReference type="HAMAP-Rule" id="MF_00135"/>
    </source>
</evidence>
<dbReference type="OrthoDB" id="9786954at2"/>
<protein>
    <recommendedName>
        <fullName evidence="4 9">N-(5'-phosphoribosyl)anthranilate isomerase</fullName>
        <shortName evidence="9">PRAI</shortName>
        <ecNumber evidence="3 9">5.3.1.24</ecNumber>
    </recommendedName>
</protein>
<dbReference type="AlphaFoldDB" id="A0A399EU02"/>
<evidence type="ECO:0000256" key="3">
    <source>
        <dbReference type="ARBA" id="ARBA00012572"/>
    </source>
</evidence>
<comment type="caution">
    <text evidence="11">The sequence shown here is derived from an EMBL/GenBank/DDBJ whole genome shotgun (WGS) entry which is preliminary data.</text>
</comment>
<dbReference type="InterPro" id="IPR013785">
    <property type="entry name" value="Aldolase_TIM"/>
</dbReference>
<dbReference type="UniPathway" id="UPA00035">
    <property type="reaction ID" value="UER00042"/>
</dbReference>
<evidence type="ECO:0000259" key="10">
    <source>
        <dbReference type="Pfam" id="PF00697"/>
    </source>
</evidence>
<dbReference type="Proteomes" id="UP000265800">
    <property type="component" value="Unassembled WGS sequence"/>
</dbReference>
<evidence type="ECO:0000256" key="5">
    <source>
        <dbReference type="ARBA" id="ARBA00022605"/>
    </source>
</evidence>
<reference evidence="11 12" key="1">
    <citation type="submission" date="2018-08" db="EMBL/GenBank/DDBJ databases">
        <title>Meiothermus luteus KCTC 52599 genome sequencing project.</title>
        <authorList>
            <person name="Da Costa M.S."/>
            <person name="Albuquerque L."/>
            <person name="Raposo P."/>
            <person name="Froufe H.J.C."/>
            <person name="Barroso C.S."/>
            <person name="Egas C."/>
        </authorList>
    </citation>
    <scope>NUCLEOTIDE SEQUENCE [LARGE SCALE GENOMIC DNA]</scope>
    <source>
        <strain evidence="11 12">KCTC 52599</strain>
    </source>
</reference>
<dbReference type="HAMAP" id="MF_00135">
    <property type="entry name" value="PRAI"/>
    <property type="match status" value="1"/>
</dbReference>
<dbReference type="PANTHER" id="PTHR42894">
    <property type="entry name" value="N-(5'-PHOSPHORIBOSYL)ANTHRANILATE ISOMERASE"/>
    <property type="match status" value="1"/>
</dbReference>
<dbReference type="PANTHER" id="PTHR42894:SF1">
    <property type="entry name" value="N-(5'-PHOSPHORIBOSYL)ANTHRANILATE ISOMERASE"/>
    <property type="match status" value="1"/>
</dbReference>
<dbReference type="InterPro" id="IPR001240">
    <property type="entry name" value="PRAI_dom"/>
</dbReference>
<comment type="catalytic activity">
    <reaction evidence="1 9">
        <text>N-(5-phospho-beta-D-ribosyl)anthranilate = 1-(2-carboxyphenylamino)-1-deoxy-D-ribulose 5-phosphate</text>
        <dbReference type="Rhea" id="RHEA:21540"/>
        <dbReference type="ChEBI" id="CHEBI:18277"/>
        <dbReference type="ChEBI" id="CHEBI:58613"/>
        <dbReference type="EC" id="5.3.1.24"/>
    </reaction>
</comment>
<comment type="similarity">
    <text evidence="9">Belongs to the TrpF family.</text>
</comment>
<dbReference type="InterPro" id="IPR011060">
    <property type="entry name" value="RibuloseP-bd_barrel"/>
</dbReference>
<dbReference type="GO" id="GO:0004640">
    <property type="term" value="F:phosphoribosylanthranilate isomerase activity"/>
    <property type="evidence" value="ECO:0007669"/>
    <property type="project" value="UniProtKB-UniRule"/>
</dbReference>
<dbReference type="RefSeq" id="WP_119360125.1">
    <property type="nucleotide sequence ID" value="NZ_QWKZ01000041.1"/>
</dbReference>
<feature type="domain" description="N-(5'phosphoribosyl) anthranilate isomerase (PRAI)" evidence="10">
    <location>
        <begin position="4"/>
        <end position="193"/>
    </location>
</feature>
<keyword evidence="12" id="KW-1185">Reference proteome</keyword>
<keyword evidence="5 9" id="KW-0028">Amino-acid biosynthesis</keyword>
<name>A0A399EU02_9DEIN</name>